<dbReference type="SFLD" id="SFLDG01067">
    <property type="entry name" value="SPASM/twitch_domain_containing"/>
    <property type="match status" value="1"/>
</dbReference>
<dbReference type="SFLD" id="SFLDS00029">
    <property type="entry name" value="Radical_SAM"/>
    <property type="match status" value="1"/>
</dbReference>
<dbReference type="GO" id="GO:0046872">
    <property type="term" value="F:metal ion binding"/>
    <property type="evidence" value="ECO:0007669"/>
    <property type="project" value="UniProtKB-KW"/>
</dbReference>
<dbReference type="Gene3D" id="3.20.20.70">
    <property type="entry name" value="Aldolase class I"/>
    <property type="match status" value="1"/>
</dbReference>
<dbReference type="NCBIfam" id="TIGR04269">
    <property type="entry name" value="SAM_SPASM_FxsB"/>
    <property type="match status" value="1"/>
</dbReference>
<evidence type="ECO:0000259" key="5">
    <source>
        <dbReference type="PROSITE" id="PS51918"/>
    </source>
</evidence>
<keyword evidence="2" id="KW-0479">Metal-binding</keyword>
<dbReference type="AlphaFoldDB" id="A0AAU2A231"/>
<feature type="domain" description="Radical SAM core" evidence="5">
    <location>
        <begin position="5"/>
        <end position="237"/>
    </location>
</feature>
<dbReference type="InterPro" id="IPR013785">
    <property type="entry name" value="Aldolase_TIM"/>
</dbReference>
<gene>
    <name evidence="6" type="ORF">OHA22_25640</name>
</gene>
<evidence type="ECO:0000256" key="1">
    <source>
        <dbReference type="ARBA" id="ARBA00022691"/>
    </source>
</evidence>
<dbReference type="GO" id="GO:0051536">
    <property type="term" value="F:iron-sulfur cluster binding"/>
    <property type="evidence" value="ECO:0007669"/>
    <property type="project" value="UniProtKB-KW"/>
</dbReference>
<protein>
    <submittedName>
        <fullName evidence="6">FxsB family radical SAM/SPASM domain protein</fullName>
    </submittedName>
</protein>
<evidence type="ECO:0000256" key="2">
    <source>
        <dbReference type="ARBA" id="ARBA00022723"/>
    </source>
</evidence>
<proteinExistence type="predicted"/>
<dbReference type="InterPro" id="IPR026335">
    <property type="entry name" value="rSAM_SPASM_FxsB"/>
</dbReference>
<organism evidence="6">
    <name type="scientific">Streptomyces sp. NBC_00093</name>
    <dbReference type="NCBI Taxonomy" id="2975649"/>
    <lineage>
        <taxon>Bacteria</taxon>
        <taxon>Bacillati</taxon>
        <taxon>Actinomycetota</taxon>
        <taxon>Actinomycetes</taxon>
        <taxon>Kitasatosporales</taxon>
        <taxon>Streptomycetaceae</taxon>
        <taxon>Streptomyces</taxon>
    </lineage>
</organism>
<dbReference type="Pfam" id="PF04055">
    <property type="entry name" value="Radical_SAM"/>
    <property type="match status" value="1"/>
</dbReference>
<dbReference type="SFLD" id="SFLDG01386">
    <property type="entry name" value="main_SPASM_domain-containing"/>
    <property type="match status" value="1"/>
</dbReference>
<dbReference type="EMBL" id="CP108222">
    <property type="protein sequence ID" value="WTT18664.1"/>
    <property type="molecule type" value="Genomic_DNA"/>
</dbReference>
<dbReference type="PANTHER" id="PTHR43273">
    <property type="entry name" value="ANAEROBIC SULFATASE-MATURATING ENZYME HOMOLOG ASLB-RELATED"/>
    <property type="match status" value="1"/>
</dbReference>
<evidence type="ECO:0000313" key="6">
    <source>
        <dbReference type="EMBL" id="WTT18664.1"/>
    </source>
</evidence>
<dbReference type="PROSITE" id="PS51918">
    <property type="entry name" value="RADICAL_SAM"/>
    <property type="match status" value="1"/>
</dbReference>
<dbReference type="InterPro" id="IPR058240">
    <property type="entry name" value="rSAM_sf"/>
</dbReference>
<keyword evidence="3" id="KW-0408">Iron</keyword>
<dbReference type="SUPFAM" id="SSF102114">
    <property type="entry name" value="Radical SAM enzymes"/>
    <property type="match status" value="1"/>
</dbReference>
<evidence type="ECO:0000256" key="3">
    <source>
        <dbReference type="ARBA" id="ARBA00023004"/>
    </source>
</evidence>
<sequence length="726" mass="78706">MTDVLVPFRQLVLKVHSRCDLACDHCYVYEHADQSWSSRPKVISDEVVSWTVLRLAEHAKDHALSSVQVILHGGEPLLAGPERLRRVCGQLGTALHGVCKLDLRIHTNGVQLSERYLDLFAEYDVRVGISLDGDKAANDLHRRYANGRSSHDKVLAAVSLLRQERYRHLYAGLLCTIDLRNDPVATYDALAELEPPRIDFLLPHATWDEPPPRPDGIPAPYADWLMEVYDRWDGQGRPVSVRLFDSVISTLGGGPSLTESMGLAPVDVAVVETDGTFEQADSLKTAYDGAPATGYDVFRHTLDDVGQHPGITARQHGLAGLSKQCKSCPVVRSCGGGLFAHRYRGDGSAFDNPSVYCADLEALVRSIDGRTGAGADRPVEGFDALADGTDDGSGVRELAQARQTVTLDLLTLLDQELAGQGGELWDRSWRLAREPGRRDAASLMPILAHPYTRTWAIRCLEATSSSSTAPVAHLASLVASAALRGGVADRVTVPVADGFAYLQGLGRLRISEGPYNHGTVELLSHQVSEGAPGWEPVRWLRVDGLEVALDDLDPFRDCFERPASSRLTDEETEQWRHALSQAWALIRQALPGVAAGMAAGVRSVTPLTGPPDGTSDAGPAPEATPGGFAALGVVLDTDPVRFAGSLVRKFRLGVLDALLDVCDLYDEADARTSVLLADTYALIATDALRPQPATAQRIRRQLDELSVGRALTMLGRQFVEGMRRDG</sequence>
<dbReference type="SFLD" id="SFLDG01072">
    <property type="entry name" value="dehydrogenase_like"/>
    <property type="match status" value="1"/>
</dbReference>
<dbReference type="GO" id="GO:0016491">
    <property type="term" value="F:oxidoreductase activity"/>
    <property type="evidence" value="ECO:0007669"/>
    <property type="project" value="InterPro"/>
</dbReference>
<dbReference type="CDD" id="cd01335">
    <property type="entry name" value="Radical_SAM"/>
    <property type="match status" value="1"/>
</dbReference>
<accession>A0AAU2A231</accession>
<dbReference type="PANTHER" id="PTHR43273:SF8">
    <property type="entry name" value="RADICAL SAM DOMAIN PROTEIN"/>
    <property type="match status" value="1"/>
</dbReference>
<dbReference type="InterPro" id="IPR023867">
    <property type="entry name" value="Sulphatase_maturase_rSAM"/>
</dbReference>
<name>A0AAU2A231_9ACTN</name>
<reference evidence="6" key="1">
    <citation type="submission" date="2022-10" db="EMBL/GenBank/DDBJ databases">
        <title>The complete genomes of actinobacterial strains from the NBC collection.</title>
        <authorList>
            <person name="Joergensen T.S."/>
            <person name="Alvarez Arevalo M."/>
            <person name="Sterndorff E.B."/>
            <person name="Faurdal D."/>
            <person name="Vuksanovic O."/>
            <person name="Mourched A.-S."/>
            <person name="Charusanti P."/>
            <person name="Shaw S."/>
            <person name="Blin K."/>
            <person name="Weber T."/>
        </authorList>
    </citation>
    <scope>NUCLEOTIDE SEQUENCE</scope>
    <source>
        <strain evidence="6">NBC_00093</strain>
    </source>
</reference>
<dbReference type="InterPro" id="IPR007197">
    <property type="entry name" value="rSAM"/>
</dbReference>
<keyword evidence="1" id="KW-0949">S-adenosyl-L-methionine</keyword>
<evidence type="ECO:0000256" key="4">
    <source>
        <dbReference type="ARBA" id="ARBA00023014"/>
    </source>
</evidence>
<keyword evidence="4" id="KW-0411">Iron-sulfur</keyword>